<dbReference type="Proteomes" id="UP000006242">
    <property type="component" value="Unassembled WGS sequence"/>
</dbReference>
<dbReference type="EMBL" id="AFNV02000001">
    <property type="protein sequence ID" value="ERJ20675.1"/>
    <property type="molecule type" value="Genomic_DNA"/>
</dbReference>
<sequence length="141" mass="15143">MRNGPNFSTTCCERGRHCAAPRVIRRQRGSGACSILAGDDRLLRHILTGGCTQDGRGGNRRRACIGGGPVGAVFRRAPIPSYGAIQRRHHTFGNTEHRLREQAVQLGAGRSVLKRIIAVGDGALFGAERPGLFDVGVGDMR</sequence>
<reference evidence="1 2" key="2">
    <citation type="journal article" date="2013" name="PLoS ONE">
        <title>INDIGO - INtegrated Data Warehouse of MIcrobial GenOmes with Examples from the Red Sea Extremophiles.</title>
        <authorList>
            <person name="Alam I."/>
            <person name="Antunes A."/>
            <person name="Kamau A.A."/>
            <person name="Ba Alawi W."/>
            <person name="Kalkatawi M."/>
            <person name="Stingl U."/>
            <person name="Bajic V.B."/>
        </authorList>
    </citation>
    <scope>NUCLEOTIDE SEQUENCE [LARGE SCALE GENOMIC DNA]</scope>
    <source>
        <strain evidence="1 2">E1L3A</strain>
    </source>
</reference>
<keyword evidence="2" id="KW-1185">Reference proteome</keyword>
<name>U2ESJ9_9GAMM</name>
<evidence type="ECO:0000313" key="1">
    <source>
        <dbReference type="EMBL" id="ERJ20675.1"/>
    </source>
</evidence>
<proteinExistence type="predicted"/>
<dbReference type="AlphaFoldDB" id="U2ESJ9"/>
<protein>
    <submittedName>
        <fullName evidence="1">Uncharacterized protein</fullName>
    </submittedName>
</protein>
<evidence type="ECO:0000313" key="2">
    <source>
        <dbReference type="Proteomes" id="UP000006242"/>
    </source>
</evidence>
<accession>U2ESJ9</accession>
<reference evidence="1 2" key="1">
    <citation type="journal article" date="2011" name="J. Bacteriol.">
        <title>Genome sequence of Salinisphaera shabanensis, a gammaproteobacterium from the harsh, variable environment of the brine-seawater interface of the Shaban Deep in the Red Sea.</title>
        <authorList>
            <person name="Antunes A."/>
            <person name="Alam I."/>
            <person name="Bajic V.B."/>
            <person name="Stingl U."/>
        </authorList>
    </citation>
    <scope>NUCLEOTIDE SEQUENCE [LARGE SCALE GENOMIC DNA]</scope>
    <source>
        <strain evidence="1 2">E1L3A</strain>
    </source>
</reference>
<organism evidence="1 2">
    <name type="scientific">Salinisphaera shabanensis E1L3A</name>
    <dbReference type="NCBI Taxonomy" id="1033802"/>
    <lineage>
        <taxon>Bacteria</taxon>
        <taxon>Pseudomonadati</taxon>
        <taxon>Pseudomonadota</taxon>
        <taxon>Gammaproteobacteria</taxon>
        <taxon>Salinisphaerales</taxon>
        <taxon>Salinisphaeraceae</taxon>
        <taxon>Salinisphaera</taxon>
    </lineage>
</organism>
<comment type="caution">
    <text evidence="1">The sequence shown here is derived from an EMBL/GenBank/DDBJ whole genome shotgun (WGS) entry which is preliminary data.</text>
</comment>
<gene>
    <name evidence="1" type="ORF">SSPSH_000012</name>
</gene>